<comment type="caution">
    <text evidence="1">The sequence shown here is derived from an EMBL/GenBank/DDBJ whole genome shotgun (WGS) entry which is preliminary data.</text>
</comment>
<proteinExistence type="predicted"/>
<dbReference type="Proteomes" id="UP000824139">
    <property type="component" value="Unassembled WGS sequence"/>
</dbReference>
<protein>
    <submittedName>
        <fullName evidence="1">Uncharacterized protein</fullName>
    </submittedName>
</protein>
<evidence type="ECO:0000313" key="2">
    <source>
        <dbReference type="Proteomes" id="UP000824139"/>
    </source>
</evidence>
<organism evidence="1 2">
    <name type="scientific">Candidatus Scatenecus faecavium</name>
    <dbReference type="NCBI Taxonomy" id="2840915"/>
    <lineage>
        <taxon>Bacteria</taxon>
        <taxon>Candidatus Scatenecus</taxon>
    </lineage>
</organism>
<accession>A0A9D1FUK0</accession>
<sequence length="233" mass="25586">MQLATLNANTVKAGTCPHGLPLGACPICNGMGGGGGMRKADFSAKPGEMSWNECAAIGAFLKAQANAKARRQQDLQNYALQMQNFQTSMVNARARVAELAQFFTQNTPAIIAKPVNFVLNTVLGGTLNIIKNLPAAIQTAFQTIQQKFADISDKLTAMMGELKAAVEKKISETFSELKKKVKSLFTIFSPLDAENEDKQIDETKKTFELRTFIHELYKKLTENEKDLEDNGHL</sequence>
<gene>
    <name evidence="1" type="ORF">IAD41_01240</name>
</gene>
<reference evidence="1" key="2">
    <citation type="journal article" date="2021" name="PeerJ">
        <title>Extensive microbial diversity within the chicken gut microbiome revealed by metagenomics and culture.</title>
        <authorList>
            <person name="Gilroy R."/>
            <person name="Ravi A."/>
            <person name="Getino M."/>
            <person name="Pursley I."/>
            <person name="Horton D.L."/>
            <person name="Alikhan N.F."/>
            <person name="Baker D."/>
            <person name="Gharbi K."/>
            <person name="Hall N."/>
            <person name="Watson M."/>
            <person name="Adriaenssens E.M."/>
            <person name="Foster-Nyarko E."/>
            <person name="Jarju S."/>
            <person name="Secka A."/>
            <person name="Antonio M."/>
            <person name="Oren A."/>
            <person name="Chaudhuri R.R."/>
            <person name="La Ragione R."/>
            <person name="Hildebrand F."/>
            <person name="Pallen M.J."/>
        </authorList>
    </citation>
    <scope>NUCLEOTIDE SEQUENCE</scope>
    <source>
        <strain evidence="1">CHK152-2994</strain>
    </source>
</reference>
<dbReference type="AlphaFoldDB" id="A0A9D1FUK0"/>
<name>A0A9D1FUK0_9BACT</name>
<reference evidence="1" key="1">
    <citation type="submission" date="2020-10" db="EMBL/GenBank/DDBJ databases">
        <authorList>
            <person name="Gilroy R."/>
        </authorList>
    </citation>
    <scope>NUCLEOTIDE SEQUENCE</scope>
    <source>
        <strain evidence="1">CHK152-2994</strain>
    </source>
</reference>
<evidence type="ECO:0000313" key="1">
    <source>
        <dbReference type="EMBL" id="HIS82215.1"/>
    </source>
</evidence>
<dbReference type="EMBL" id="DVJO01000028">
    <property type="protein sequence ID" value="HIS82215.1"/>
    <property type="molecule type" value="Genomic_DNA"/>
</dbReference>